<sequence length="119" mass="13334">MPDRARRIHEDQGIQYVSGGVGTDERQAIEALANQFSLRLMFALQDGGQYLADVQVSIREVEGHMTLDARSEGPLFFAQLPPGHYRVEATPSGMPDRIPQSKTVRLTGTGQSRLNFYWK</sequence>
<dbReference type="Gene3D" id="2.60.40.1120">
    <property type="entry name" value="Carboxypeptidase-like, regulatory domain"/>
    <property type="match status" value="1"/>
</dbReference>
<protein>
    <recommendedName>
        <fullName evidence="3">Carboxypeptidase regulatory-like domain-containing protein</fullName>
    </recommendedName>
</protein>
<dbReference type="EMBL" id="NRSD01000020">
    <property type="protein sequence ID" value="MBK1646145.1"/>
    <property type="molecule type" value="Genomic_DNA"/>
</dbReference>
<evidence type="ECO:0000313" key="2">
    <source>
        <dbReference type="Proteomes" id="UP001138802"/>
    </source>
</evidence>
<organism evidence="1 2">
    <name type="scientific">Thiocapsa imhoffii</name>
    <dbReference type="NCBI Taxonomy" id="382777"/>
    <lineage>
        <taxon>Bacteria</taxon>
        <taxon>Pseudomonadati</taxon>
        <taxon>Pseudomonadota</taxon>
        <taxon>Gammaproteobacteria</taxon>
        <taxon>Chromatiales</taxon>
        <taxon>Chromatiaceae</taxon>
        <taxon>Thiocapsa</taxon>
    </lineage>
</organism>
<evidence type="ECO:0008006" key="3">
    <source>
        <dbReference type="Google" id="ProtNLM"/>
    </source>
</evidence>
<proteinExistence type="predicted"/>
<dbReference type="AlphaFoldDB" id="A0A9X1BAH7"/>
<keyword evidence="2" id="KW-1185">Reference proteome</keyword>
<name>A0A9X1BAH7_9GAMM</name>
<dbReference type="Proteomes" id="UP001138802">
    <property type="component" value="Unassembled WGS sequence"/>
</dbReference>
<evidence type="ECO:0000313" key="1">
    <source>
        <dbReference type="EMBL" id="MBK1646145.1"/>
    </source>
</evidence>
<dbReference type="RefSeq" id="WP_200388958.1">
    <property type="nucleotide sequence ID" value="NZ_NRSD01000020.1"/>
</dbReference>
<comment type="caution">
    <text evidence="1">The sequence shown here is derived from an EMBL/GenBank/DDBJ whole genome shotgun (WGS) entry which is preliminary data.</text>
</comment>
<gene>
    <name evidence="1" type="ORF">CKO25_16130</name>
</gene>
<reference evidence="1 2" key="1">
    <citation type="journal article" date="2020" name="Microorganisms">
        <title>Osmotic Adaptation and Compatible Solute Biosynthesis of Phototrophic Bacteria as Revealed from Genome Analyses.</title>
        <authorList>
            <person name="Imhoff J.F."/>
            <person name="Rahn T."/>
            <person name="Kunzel S."/>
            <person name="Keller A."/>
            <person name="Neulinger S.C."/>
        </authorList>
    </citation>
    <scope>NUCLEOTIDE SEQUENCE [LARGE SCALE GENOMIC DNA]</scope>
    <source>
        <strain evidence="1 2">DSM 21303</strain>
    </source>
</reference>
<accession>A0A9X1BAH7</accession>